<dbReference type="AlphaFoldDB" id="A0A0F4YYR5"/>
<dbReference type="InterPro" id="IPR016039">
    <property type="entry name" value="Thiolase-like"/>
</dbReference>
<keyword evidence="2" id="KW-0597">Phosphoprotein</keyword>
<comment type="similarity">
    <text evidence="4">Belongs to the thiolase-like superfamily. Beta-ketoacyl-ACP synthases family.</text>
</comment>
<dbReference type="InterPro" id="IPR014030">
    <property type="entry name" value="Ketoacyl_synth_N"/>
</dbReference>
<feature type="domain" description="Ketosynthase family 3 (KS3)" evidence="5">
    <location>
        <begin position="43"/>
        <end position="442"/>
    </location>
</feature>
<comment type="caution">
    <text evidence="6">The sequence shown here is derived from an EMBL/GenBank/DDBJ whole genome shotgun (WGS) entry which is preliminary data.</text>
</comment>
<protein>
    <submittedName>
        <fullName evidence="6">Polyketide synthase</fullName>
    </submittedName>
</protein>
<dbReference type="PROSITE" id="PS00606">
    <property type="entry name" value="KS3_1"/>
    <property type="match status" value="1"/>
</dbReference>
<sequence length="519" mass="55956">MATNGVHVNGSVYTNGVNGHSGSVNGIGDGGTRASDASLLPEPMPVAICGMGLRLPGGIRNDSDLYDFLVNKKDARRLVPKDRFHIDSFYSPHAKPGTIITQYGYFLEDVDFSKCDLSMFNMTPAEVERLDPHQRILLEVIREAFESAGEADFRGKKIGTYVGSFTDDWLDLFGKDVLDFAPYQLHGKMDFALANRVAYEYDLQGPSMTIKTACSSSALAIHEAVYSIRSGECSAAIVAGSNLNLVPGLWVGMSAQMTLAPDGSSKTFDASADGYARGDGVTALYVKRLDEAIRDGNPVRAIIRSTSSNADGRTPGMTMPSTDAQEALIRRCYEAACLDFSGTAMVECHGTGTAVGDPMEVAAVARCFGEKGIYIGSVKPNLGHGEGASAITSVAKAVLSLENKTILPNIKFNTPNPASKCYDCWSRSHVDLGHDWRVAKERDLSILDMSQSRNVAACIPIPIHCDQDSLYMWTSCHISGEREAGSLRVMQMAQSVPLPNSENIIVTIAEQPRSGVQDK</sequence>
<dbReference type="GO" id="GO:0004312">
    <property type="term" value="F:fatty acid synthase activity"/>
    <property type="evidence" value="ECO:0007669"/>
    <property type="project" value="TreeGrafter"/>
</dbReference>
<dbReference type="PROSITE" id="PS52004">
    <property type="entry name" value="KS3_2"/>
    <property type="match status" value="1"/>
</dbReference>
<dbReference type="Pfam" id="PF00109">
    <property type="entry name" value="ketoacyl-synt"/>
    <property type="match status" value="1"/>
</dbReference>
<dbReference type="CDD" id="cd00833">
    <property type="entry name" value="PKS"/>
    <property type="match status" value="1"/>
</dbReference>
<evidence type="ECO:0000256" key="4">
    <source>
        <dbReference type="RuleBase" id="RU003694"/>
    </source>
</evidence>
<gene>
    <name evidence="6" type="ORF">T310_2718</name>
</gene>
<keyword evidence="3 4" id="KW-0808">Transferase</keyword>
<dbReference type="SUPFAM" id="SSF53901">
    <property type="entry name" value="Thiolase-like"/>
    <property type="match status" value="1"/>
</dbReference>
<dbReference type="InterPro" id="IPR020841">
    <property type="entry name" value="PKS_Beta-ketoAc_synthase_dom"/>
</dbReference>
<dbReference type="EMBL" id="LASV01000107">
    <property type="protein sequence ID" value="KKA23225.1"/>
    <property type="molecule type" value="Genomic_DNA"/>
</dbReference>
<evidence type="ECO:0000313" key="7">
    <source>
        <dbReference type="Proteomes" id="UP000053958"/>
    </source>
</evidence>
<dbReference type="STRING" id="1408163.A0A0F4YYR5"/>
<evidence type="ECO:0000259" key="5">
    <source>
        <dbReference type="PROSITE" id="PS52004"/>
    </source>
</evidence>
<dbReference type="InterPro" id="IPR050091">
    <property type="entry name" value="PKS_NRPS_Biosynth_Enz"/>
</dbReference>
<name>A0A0F4YYR5_RASE3</name>
<dbReference type="GO" id="GO:0006633">
    <property type="term" value="P:fatty acid biosynthetic process"/>
    <property type="evidence" value="ECO:0007669"/>
    <property type="project" value="InterPro"/>
</dbReference>
<dbReference type="InterPro" id="IPR018201">
    <property type="entry name" value="Ketoacyl_synth_AS"/>
</dbReference>
<dbReference type="OrthoDB" id="329835at2759"/>
<dbReference type="Pfam" id="PF02801">
    <property type="entry name" value="Ketoacyl-synt_C"/>
    <property type="match status" value="1"/>
</dbReference>
<keyword evidence="7" id="KW-1185">Reference proteome</keyword>
<evidence type="ECO:0000256" key="1">
    <source>
        <dbReference type="ARBA" id="ARBA00022450"/>
    </source>
</evidence>
<keyword evidence="1" id="KW-0596">Phosphopantetheine</keyword>
<dbReference type="GO" id="GO:0004315">
    <property type="term" value="F:3-oxoacyl-[acyl-carrier-protein] synthase activity"/>
    <property type="evidence" value="ECO:0007669"/>
    <property type="project" value="InterPro"/>
</dbReference>
<dbReference type="InterPro" id="IPR014031">
    <property type="entry name" value="Ketoacyl_synth_C"/>
</dbReference>
<evidence type="ECO:0000256" key="3">
    <source>
        <dbReference type="ARBA" id="ARBA00022679"/>
    </source>
</evidence>
<dbReference type="SMART" id="SM00825">
    <property type="entry name" value="PKS_KS"/>
    <property type="match status" value="1"/>
</dbReference>
<dbReference type="Proteomes" id="UP000053958">
    <property type="component" value="Unassembled WGS sequence"/>
</dbReference>
<evidence type="ECO:0000313" key="6">
    <source>
        <dbReference type="EMBL" id="KKA23225.1"/>
    </source>
</evidence>
<organism evidence="6 7">
    <name type="scientific">Rasamsonia emersonii (strain ATCC 16479 / CBS 393.64 / IMI 116815)</name>
    <dbReference type="NCBI Taxonomy" id="1408163"/>
    <lineage>
        <taxon>Eukaryota</taxon>
        <taxon>Fungi</taxon>
        <taxon>Dikarya</taxon>
        <taxon>Ascomycota</taxon>
        <taxon>Pezizomycotina</taxon>
        <taxon>Eurotiomycetes</taxon>
        <taxon>Eurotiomycetidae</taxon>
        <taxon>Eurotiales</taxon>
        <taxon>Trichocomaceae</taxon>
        <taxon>Rasamsonia</taxon>
    </lineage>
</organism>
<dbReference type="PANTHER" id="PTHR43775">
    <property type="entry name" value="FATTY ACID SYNTHASE"/>
    <property type="match status" value="1"/>
</dbReference>
<evidence type="ECO:0000256" key="2">
    <source>
        <dbReference type="ARBA" id="ARBA00022553"/>
    </source>
</evidence>
<dbReference type="Gene3D" id="3.40.47.10">
    <property type="match status" value="1"/>
</dbReference>
<reference evidence="6 7" key="1">
    <citation type="submission" date="2015-04" db="EMBL/GenBank/DDBJ databases">
        <authorList>
            <person name="Heijne W.H."/>
            <person name="Fedorova N.D."/>
            <person name="Nierman W.C."/>
            <person name="Vollebregt A.W."/>
            <person name="Zhao Z."/>
            <person name="Wu L."/>
            <person name="Kumar M."/>
            <person name="Stam H."/>
            <person name="van den Berg M.A."/>
            <person name="Pel H.J."/>
        </authorList>
    </citation>
    <scope>NUCLEOTIDE SEQUENCE [LARGE SCALE GENOMIC DNA]</scope>
    <source>
        <strain evidence="6 7">CBS 393.64</strain>
    </source>
</reference>
<proteinExistence type="inferred from homology"/>
<accession>A0A0F4YYR5</accession>
<dbReference type="GO" id="GO:0044550">
    <property type="term" value="P:secondary metabolite biosynthetic process"/>
    <property type="evidence" value="ECO:0007669"/>
    <property type="project" value="TreeGrafter"/>
</dbReference>
<dbReference type="PANTHER" id="PTHR43775:SF28">
    <property type="entry name" value="SYNTHASE, PUTATIVE-RELATED"/>
    <property type="match status" value="1"/>
</dbReference>
<dbReference type="GeneID" id="25315069"/>
<dbReference type="RefSeq" id="XP_013329837.1">
    <property type="nucleotide sequence ID" value="XM_013474383.1"/>
</dbReference>